<proteinExistence type="inferred from homology"/>
<dbReference type="AlphaFoldDB" id="A0A967F1S7"/>
<dbReference type="InterPro" id="IPR019079">
    <property type="entry name" value="Capsule_synth_CapA"/>
</dbReference>
<organism evidence="3 4">
    <name type="scientific">Pelagibius litoralis</name>
    <dbReference type="NCBI Taxonomy" id="374515"/>
    <lineage>
        <taxon>Bacteria</taxon>
        <taxon>Pseudomonadati</taxon>
        <taxon>Pseudomonadota</taxon>
        <taxon>Alphaproteobacteria</taxon>
        <taxon>Rhodospirillales</taxon>
        <taxon>Rhodovibrionaceae</taxon>
        <taxon>Pelagibius</taxon>
    </lineage>
</organism>
<dbReference type="SMART" id="SM00854">
    <property type="entry name" value="PGA_cap"/>
    <property type="match status" value="1"/>
</dbReference>
<dbReference type="SUPFAM" id="SSF56300">
    <property type="entry name" value="Metallo-dependent phosphatases"/>
    <property type="match status" value="1"/>
</dbReference>
<dbReference type="PANTHER" id="PTHR33393">
    <property type="entry name" value="POLYGLUTAMINE SYNTHESIS ACCESSORY PROTEIN RV0574C-RELATED"/>
    <property type="match status" value="1"/>
</dbReference>
<gene>
    <name evidence="3" type="ORF">HBA54_23020</name>
</gene>
<protein>
    <submittedName>
        <fullName evidence="3">CapA family protein</fullName>
    </submittedName>
</protein>
<evidence type="ECO:0000313" key="4">
    <source>
        <dbReference type="Proteomes" id="UP000761264"/>
    </source>
</evidence>
<comment type="caution">
    <text evidence="3">The sequence shown here is derived from an EMBL/GenBank/DDBJ whole genome shotgun (WGS) entry which is preliminary data.</text>
</comment>
<name>A0A967F1S7_9PROT</name>
<dbReference type="InterPro" id="IPR052169">
    <property type="entry name" value="CW_Biosynth-Accessory"/>
</dbReference>
<comment type="similarity">
    <text evidence="1">Belongs to the CapA family.</text>
</comment>
<evidence type="ECO:0000259" key="2">
    <source>
        <dbReference type="SMART" id="SM00854"/>
    </source>
</evidence>
<evidence type="ECO:0000256" key="1">
    <source>
        <dbReference type="ARBA" id="ARBA00005662"/>
    </source>
</evidence>
<dbReference type="Gene3D" id="3.60.21.10">
    <property type="match status" value="1"/>
</dbReference>
<dbReference type="RefSeq" id="WP_167229124.1">
    <property type="nucleotide sequence ID" value="NZ_JAAQPH010000022.1"/>
</dbReference>
<dbReference type="Pfam" id="PF09587">
    <property type="entry name" value="PGA_cap"/>
    <property type="match status" value="1"/>
</dbReference>
<dbReference type="InterPro" id="IPR029052">
    <property type="entry name" value="Metallo-depent_PP-like"/>
</dbReference>
<dbReference type="Proteomes" id="UP000761264">
    <property type="component" value="Unassembled WGS sequence"/>
</dbReference>
<feature type="domain" description="Capsule synthesis protein CapA" evidence="2">
    <location>
        <begin position="20"/>
        <end position="284"/>
    </location>
</feature>
<keyword evidence="4" id="KW-1185">Reference proteome</keyword>
<reference evidence="3" key="1">
    <citation type="submission" date="2020-03" db="EMBL/GenBank/DDBJ databases">
        <title>Genome of Pelagibius litoralis DSM 21314T.</title>
        <authorList>
            <person name="Wang G."/>
        </authorList>
    </citation>
    <scope>NUCLEOTIDE SEQUENCE</scope>
    <source>
        <strain evidence="3">DSM 21314</strain>
    </source>
</reference>
<dbReference type="CDD" id="cd07381">
    <property type="entry name" value="MPP_CapA"/>
    <property type="match status" value="1"/>
</dbReference>
<evidence type="ECO:0000313" key="3">
    <source>
        <dbReference type="EMBL" id="NIA71468.1"/>
    </source>
</evidence>
<sequence>MTHAADAWNWSQQPGNDDATLILVGDTNIQGRDEPAGAFKHVGTTLKAADLLYGQLEGPLSPPSEDPENPDIAHKLLWRHSEPRMAEGYKAAGFKVFACASNVCYPPSAALASNATLDLAGIAHCGAGVNLEEARKPAILEANGIRFGFLSYTSVFWHVNHAATADTAGCATIKIHTGYQPGRRALEMPGTPPLILTVPDREELAAMENDIRRLKEQVDLVAMSCHWGISGSPDIADYQQTVGRTAVDAGADVVFGHHPHVVQGTELYKGKPIFYSLGNFAFDWVRMLGRNLDGIMVRLIVSKQGLKDVSVVPVRRDEDNLVAILDPSIPQGDAIVEQLAERSLPFGTAIEKRGSDLTLTRSSSAKAA</sequence>
<accession>A0A967F1S7</accession>
<dbReference type="EMBL" id="JAAQPH010000022">
    <property type="protein sequence ID" value="NIA71468.1"/>
    <property type="molecule type" value="Genomic_DNA"/>
</dbReference>
<dbReference type="PANTHER" id="PTHR33393:SF13">
    <property type="entry name" value="PGA BIOSYNTHESIS PROTEIN CAPA"/>
    <property type="match status" value="1"/>
</dbReference>